<feature type="compositionally biased region" description="Polar residues" evidence="1">
    <location>
        <begin position="42"/>
        <end position="53"/>
    </location>
</feature>
<dbReference type="Proteomes" id="UP000198802">
    <property type="component" value="Unassembled WGS sequence"/>
</dbReference>
<evidence type="ECO:0000313" key="2">
    <source>
        <dbReference type="EMBL" id="CUU56361.1"/>
    </source>
</evidence>
<feature type="region of interest" description="Disordered" evidence="1">
    <location>
        <begin position="23"/>
        <end position="53"/>
    </location>
</feature>
<evidence type="ECO:0000313" key="3">
    <source>
        <dbReference type="Proteomes" id="UP000198802"/>
    </source>
</evidence>
<sequence>MGGGIARGVSGGDDTVADAATVPAWAGDRWLSGRPVEPLNRRVTSTGNDMPST</sequence>
<evidence type="ECO:0000256" key="1">
    <source>
        <dbReference type="SAM" id="MobiDB-lite"/>
    </source>
</evidence>
<name>A0A0S4QM93_9ACTN</name>
<gene>
    <name evidence="2" type="ORF">Ga0074812_107245</name>
</gene>
<accession>A0A0S4QM93</accession>
<organism evidence="2 3">
    <name type="scientific">Parafrankia irregularis</name>
    <dbReference type="NCBI Taxonomy" id="795642"/>
    <lineage>
        <taxon>Bacteria</taxon>
        <taxon>Bacillati</taxon>
        <taxon>Actinomycetota</taxon>
        <taxon>Actinomycetes</taxon>
        <taxon>Frankiales</taxon>
        <taxon>Frankiaceae</taxon>
        <taxon>Parafrankia</taxon>
    </lineage>
</organism>
<protein>
    <submittedName>
        <fullName evidence="2">Uncharacterized protein</fullName>
    </submittedName>
</protein>
<dbReference type="AlphaFoldDB" id="A0A0S4QM93"/>
<keyword evidence="3" id="KW-1185">Reference proteome</keyword>
<dbReference type="EMBL" id="FAOZ01000007">
    <property type="protein sequence ID" value="CUU56361.1"/>
    <property type="molecule type" value="Genomic_DNA"/>
</dbReference>
<proteinExistence type="predicted"/>
<reference evidence="3" key="1">
    <citation type="submission" date="2015-11" db="EMBL/GenBank/DDBJ databases">
        <authorList>
            <person name="Varghese N."/>
        </authorList>
    </citation>
    <scope>NUCLEOTIDE SEQUENCE [LARGE SCALE GENOMIC DNA]</scope>
    <source>
        <strain evidence="3">DSM 45899</strain>
    </source>
</reference>